<dbReference type="Proteomes" id="UP001437256">
    <property type="component" value="Unassembled WGS sequence"/>
</dbReference>
<protein>
    <submittedName>
        <fullName evidence="1">Uncharacterized protein</fullName>
    </submittedName>
</protein>
<sequence>MHTSQRLSSGYGTYARVVAPIQTTFTCLNGSPPPRSSPTVVSDPEWETHPLYGLVHTLESCCSTCQEYVLHLRDAKEHPGDGSFRVALRTLHDNNDRGYDEGFMAGYEKAKQDAIRQVSLSAVTTPFDDAPVESSGCWQLTHNEIAALRQSHPQVYPRGRGKYRVPEGYNSAFRSVSVEKHLRDLFEAAWNGDENALSRVRSLAREAHNTARERKSWGQKFVLAEWRNPVGPNPRYSHTSHPTTGVANPRLDSPIEEWENYYTIHSVSLPRGVRRDAKGGPYLPDLRASRHYAAMRPPTSSPTIMRMEYTVFSMELIIERDRYSSILRNTGLQVAPQLVPVPYDGPQKVTEDEVARHFARCGVTDDLLKREWLPWAREHQAPREHPADE</sequence>
<dbReference type="EMBL" id="JBBXMP010000022">
    <property type="protein sequence ID" value="KAL0067836.1"/>
    <property type="molecule type" value="Genomic_DNA"/>
</dbReference>
<evidence type="ECO:0000313" key="2">
    <source>
        <dbReference type="Proteomes" id="UP001437256"/>
    </source>
</evidence>
<organism evidence="1 2">
    <name type="scientific">Marasmius tenuissimus</name>
    <dbReference type="NCBI Taxonomy" id="585030"/>
    <lineage>
        <taxon>Eukaryota</taxon>
        <taxon>Fungi</taxon>
        <taxon>Dikarya</taxon>
        <taxon>Basidiomycota</taxon>
        <taxon>Agaricomycotina</taxon>
        <taxon>Agaricomycetes</taxon>
        <taxon>Agaricomycetidae</taxon>
        <taxon>Agaricales</taxon>
        <taxon>Marasmiineae</taxon>
        <taxon>Marasmiaceae</taxon>
        <taxon>Marasmius</taxon>
    </lineage>
</organism>
<proteinExistence type="predicted"/>
<accession>A0ABR3A1H2</accession>
<gene>
    <name evidence="1" type="ORF">AAF712_005004</name>
</gene>
<name>A0ABR3A1H2_9AGAR</name>
<keyword evidence="2" id="KW-1185">Reference proteome</keyword>
<reference evidence="1 2" key="1">
    <citation type="submission" date="2024-05" db="EMBL/GenBank/DDBJ databases">
        <title>A draft genome resource for the thread blight pathogen Marasmius tenuissimus strain MS-2.</title>
        <authorList>
            <person name="Yulfo-Soto G.E."/>
            <person name="Baruah I.K."/>
            <person name="Amoako-Attah I."/>
            <person name="Bukari Y."/>
            <person name="Meinhardt L.W."/>
            <person name="Bailey B.A."/>
            <person name="Cohen S.P."/>
        </authorList>
    </citation>
    <scope>NUCLEOTIDE SEQUENCE [LARGE SCALE GENOMIC DNA]</scope>
    <source>
        <strain evidence="1 2">MS-2</strain>
    </source>
</reference>
<evidence type="ECO:0000313" key="1">
    <source>
        <dbReference type="EMBL" id="KAL0067836.1"/>
    </source>
</evidence>
<comment type="caution">
    <text evidence="1">The sequence shown here is derived from an EMBL/GenBank/DDBJ whole genome shotgun (WGS) entry which is preliminary data.</text>
</comment>